<reference evidence="2 3" key="1">
    <citation type="submission" date="2015-10" db="EMBL/GenBank/DDBJ databases">
        <title>Genome sequence of Chryseobacterium greenlandense.</title>
        <authorList>
            <person name="Newman J."/>
            <person name="Fischer K."/>
            <person name="Miller J."/>
        </authorList>
    </citation>
    <scope>NUCLEOTIDE SEQUENCE [LARGE SCALE GENOMIC DNA]</scope>
    <source>
        <strain evidence="2 3">UMB34</strain>
    </source>
</reference>
<feature type="transmembrane region" description="Helical" evidence="1">
    <location>
        <begin position="6"/>
        <end position="23"/>
    </location>
</feature>
<proteinExistence type="predicted"/>
<evidence type="ECO:0000256" key="1">
    <source>
        <dbReference type="SAM" id="Phobius"/>
    </source>
</evidence>
<dbReference type="Proteomes" id="UP000054388">
    <property type="component" value="Unassembled WGS sequence"/>
</dbReference>
<sequence>MKTKSFLIIFGIVFLIFLILRVINPEFSRKMVVLDCTQEYKTTIFEREYDRFTDHNTKMDIAKCLCEKYLKTKEKKYEPEIRKIIDEFELKNSGYNETIDQICTDRDEIFFYWYYE</sequence>
<dbReference type="AlphaFoldDB" id="A0A124F337"/>
<evidence type="ECO:0000313" key="3">
    <source>
        <dbReference type="Proteomes" id="UP000054388"/>
    </source>
</evidence>
<organism evidence="2 3">
    <name type="scientific">Chryseobacterium aquaticum subsp. greenlandense</name>
    <dbReference type="NCBI Taxonomy" id="345663"/>
    <lineage>
        <taxon>Bacteria</taxon>
        <taxon>Pseudomonadati</taxon>
        <taxon>Bacteroidota</taxon>
        <taxon>Flavobacteriia</taxon>
        <taxon>Flavobacteriales</taxon>
        <taxon>Weeksellaceae</taxon>
        <taxon>Chryseobacterium group</taxon>
        <taxon>Chryseobacterium</taxon>
    </lineage>
</organism>
<comment type="caution">
    <text evidence="2">The sequence shown here is derived from an EMBL/GenBank/DDBJ whole genome shotgun (WGS) entry which is preliminary data.</text>
</comment>
<dbReference type="EMBL" id="LMAI01000004">
    <property type="protein sequence ID" value="KUJ56714.1"/>
    <property type="molecule type" value="Genomic_DNA"/>
</dbReference>
<keyword evidence="1" id="KW-0812">Transmembrane</keyword>
<name>A0A124F337_9FLAO</name>
<protein>
    <submittedName>
        <fullName evidence="2">Uncharacterized protein</fullName>
    </submittedName>
</protein>
<gene>
    <name evidence="2" type="ORF">AR686_09170</name>
</gene>
<evidence type="ECO:0000313" key="2">
    <source>
        <dbReference type="EMBL" id="KUJ56714.1"/>
    </source>
</evidence>
<keyword evidence="1" id="KW-0472">Membrane</keyword>
<accession>A0A124F337</accession>
<keyword evidence="1" id="KW-1133">Transmembrane helix</keyword>